<gene>
    <name evidence="1" type="ORF">CALVIDRAFT_538874</name>
</gene>
<reference evidence="1 2" key="1">
    <citation type="journal article" date="2016" name="Mol. Biol. Evol.">
        <title>Comparative Genomics of Early-Diverging Mushroom-Forming Fungi Provides Insights into the Origins of Lignocellulose Decay Capabilities.</title>
        <authorList>
            <person name="Nagy L.G."/>
            <person name="Riley R."/>
            <person name="Tritt A."/>
            <person name="Adam C."/>
            <person name="Daum C."/>
            <person name="Floudas D."/>
            <person name="Sun H."/>
            <person name="Yadav J.S."/>
            <person name="Pangilinan J."/>
            <person name="Larsson K.H."/>
            <person name="Matsuura K."/>
            <person name="Barry K."/>
            <person name="Labutti K."/>
            <person name="Kuo R."/>
            <person name="Ohm R.A."/>
            <person name="Bhattacharya S.S."/>
            <person name="Shirouzu T."/>
            <person name="Yoshinaga Y."/>
            <person name="Martin F.M."/>
            <person name="Grigoriev I.V."/>
            <person name="Hibbett D.S."/>
        </authorList>
    </citation>
    <scope>NUCLEOTIDE SEQUENCE [LARGE SCALE GENOMIC DNA]</scope>
    <source>
        <strain evidence="1 2">TUFC12733</strain>
    </source>
</reference>
<evidence type="ECO:0000313" key="1">
    <source>
        <dbReference type="EMBL" id="KZO94772.1"/>
    </source>
</evidence>
<name>A0A167KLM5_CALVF</name>
<organism evidence="1 2">
    <name type="scientific">Calocera viscosa (strain TUFC12733)</name>
    <dbReference type="NCBI Taxonomy" id="1330018"/>
    <lineage>
        <taxon>Eukaryota</taxon>
        <taxon>Fungi</taxon>
        <taxon>Dikarya</taxon>
        <taxon>Basidiomycota</taxon>
        <taxon>Agaricomycotina</taxon>
        <taxon>Dacrymycetes</taxon>
        <taxon>Dacrymycetales</taxon>
        <taxon>Dacrymycetaceae</taxon>
        <taxon>Calocera</taxon>
    </lineage>
</organism>
<sequence length="129" mass="14529">MEFPRPSDVVLCALGTTLTAGHARDLWMRSRPHGPRRRRVSFPHSLLASNNFNQGNTREGIATRKEVCSERVALPYMAVPRRAGTAEAVSGGWNTTMRCRWDTYATARPGTRAGDNYKLLRDLNRTRSQ</sequence>
<accession>A0A167KLM5</accession>
<dbReference type="Proteomes" id="UP000076738">
    <property type="component" value="Unassembled WGS sequence"/>
</dbReference>
<evidence type="ECO:0000313" key="2">
    <source>
        <dbReference type="Proteomes" id="UP000076738"/>
    </source>
</evidence>
<dbReference type="AlphaFoldDB" id="A0A167KLM5"/>
<keyword evidence="2" id="KW-1185">Reference proteome</keyword>
<dbReference type="EMBL" id="KV417293">
    <property type="protein sequence ID" value="KZO94772.1"/>
    <property type="molecule type" value="Genomic_DNA"/>
</dbReference>
<proteinExistence type="predicted"/>
<protein>
    <submittedName>
        <fullName evidence="1">Uncharacterized protein</fullName>
    </submittedName>
</protein>